<accession>A0A1G2SAH6</accession>
<evidence type="ECO:0000313" key="1">
    <source>
        <dbReference type="EMBL" id="OHA82043.1"/>
    </source>
</evidence>
<evidence type="ECO:0000313" key="2">
    <source>
        <dbReference type="Proteomes" id="UP000176997"/>
    </source>
</evidence>
<dbReference type="Proteomes" id="UP000176997">
    <property type="component" value="Unassembled WGS sequence"/>
</dbReference>
<dbReference type="InterPro" id="IPR036390">
    <property type="entry name" value="WH_DNA-bd_sf"/>
</dbReference>
<comment type="caution">
    <text evidence="1">The sequence shown here is derived from an EMBL/GenBank/DDBJ whole genome shotgun (WGS) entry which is preliminary data.</text>
</comment>
<gene>
    <name evidence="1" type="ORF">A2675_02815</name>
</gene>
<proteinExistence type="predicted"/>
<name>A0A1G2SAH6_9BACT</name>
<reference evidence="1 2" key="1">
    <citation type="journal article" date="2016" name="Nat. Commun.">
        <title>Thousands of microbial genomes shed light on interconnected biogeochemical processes in an aquifer system.</title>
        <authorList>
            <person name="Anantharaman K."/>
            <person name="Brown C.T."/>
            <person name="Hug L.A."/>
            <person name="Sharon I."/>
            <person name="Castelle C.J."/>
            <person name="Probst A.J."/>
            <person name="Thomas B.C."/>
            <person name="Singh A."/>
            <person name="Wilkins M.J."/>
            <person name="Karaoz U."/>
            <person name="Brodie E.L."/>
            <person name="Williams K.H."/>
            <person name="Hubbard S.S."/>
            <person name="Banfield J.F."/>
        </authorList>
    </citation>
    <scope>NUCLEOTIDE SEQUENCE [LARGE SCALE GENOMIC DNA]</scope>
</reference>
<dbReference type="SUPFAM" id="SSF46785">
    <property type="entry name" value="Winged helix' DNA-binding domain"/>
    <property type="match status" value="1"/>
</dbReference>
<organism evidence="1 2">
    <name type="scientific">Candidatus Yonathbacteria bacterium RIFCSPHIGHO2_01_FULL_51_10</name>
    <dbReference type="NCBI Taxonomy" id="1802723"/>
    <lineage>
        <taxon>Bacteria</taxon>
        <taxon>Candidatus Yonathiibacteriota</taxon>
    </lineage>
</organism>
<dbReference type="AlphaFoldDB" id="A0A1G2SAH6"/>
<dbReference type="EMBL" id="MHUS01000003">
    <property type="protein sequence ID" value="OHA82043.1"/>
    <property type="molecule type" value="Genomic_DNA"/>
</dbReference>
<evidence type="ECO:0008006" key="3">
    <source>
        <dbReference type="Google" id="ProtNLM"/>
    </source>
</evidence>
<protein>
    <recommendedName>
        <fullName evidence="3">HTH arsR-type domain-containing protein</fullName>
    </recommendedName>
</protein>
<sequence>MGESVFIDTFGNTPYIRVLEMLLLGRGLDYSISDIARRAKVTRVTFYKMLDKLKKEEIIIPTRRLGNMQLYTLNVKNPVVKEILRVYMTLGRLNSEAYFKTQSKKKTVMKFAVSH</sequence>